<comment type="similarity">
    <text evidence="1">Belongs to the PheA/TfdB FAD monooxygenase family.</text>
</comment>
<dbReference type="NCBIfam" id="NF006144">
    <property type="entry name" value="PRK08294.1"/>
    <property type="match status" value="1"/>
</dbReference>
<organism evidence="7 8">
    <name type="scientific">Venturia nashicola</name>
    <dbReference type="NCBI Taxonomy" id="86259"/>
    <lineage>
        <taxon>Eukaryota</taxon>
        <taxon>Fungi</taxon>
        <taxon>Dikarya</taxon>
        <taxon>Ascomycota</taxon>
        <taxon>Pezizomycotina</taxon>
        <taxon>Dothideomycetes</taxon>
        <taxon>Pleosporomycetidae</taxon>
        <taxon>Venturiales</taxon>
        <taxon>Venturiaceae</taxon>
        <taxon>Venturia</taxon>
    </lineage>
</organism>
<dbReference type="Pfam" id="PF07976">
    <property type="entry name" value="Phe_hydrox_dim"/>
    <property type="match status" value="1"/>
</dbReference>
<dbReference type="InterPro" id="IPR038220">
    <property type="entry name" value="PHOX_C_sf"/>
</dbReference>
<evidence type="ECO:0000256" key="4">
    <source>
        <dbReference type="ARBA" id="ARBA00023002"/>
    </source>
</evidence>
<dbReference type="SUPFAM" id="SSF54373">
    <property type="entry name" value="FAD-linked reductases, C-terminal domain"/>
    <property type="match status" value="1"/>
</dbReference>
<dbReference type="SUPFAM" id="SSF52833">
    <property type="entry name" value="Thioredoxin-like"/>
    <property type="match status" value="1"/>
</dbReference>
<reference evidence="7 8" key="1">
    <citation type="submission" date="2019-04" db="EMBL/GenBank/DDBJ databases">
        <title>High contiguity whole genome sequence and gene annotation resource for two Venturia nashicola isolates.</title>
        <authorList>
            <person name="Prokchorchik M."/>
            <person name="Won K."/>
            <person name="Lee Y."/>
            <person name="Choi E.D."/>
            <person name="Segonzac C."/>
            <person name="Sohn K.H."/>
        </authorList>
    </citation>
    <scope>NUCLEOTIDE SEQUENCE [LARGE SCALE GENOMIC DNA]</scope>
    <source>
        <strain evidence="7 8">PRI2</strain>
    </source>
</reference>
<evidence type="ECO:0000256" key="3">
    <source>
        <dbReference type="ARBA" id="ARBA00022827"/>
    </source>
</evidence>
<dbReference type="Proteomes" id="UP000298493">
    <property type="component" value="Unassembled WGS sequence"/>
</dbReference>
<feature type="domain" description="Phenol hydroxylase-like C-terminal dimerisation" evidence="6">
    <location>
        <begin position="405"/>
        <end position="604"/>
    </location>
</feature>
<accession>A0A4Z1P0U4</accession>
<dbReference type="InterPro" id="IPR002938">
    <property type="entry name" value="FAD-bd"/>
</dbReference>
<name>A0A4Z1P0U4_9PEZI</name>
<dbReference type="InterPro" id="IPR036249">
    <property type="entry name" value="Thioredoxin-like_sf"/>
</dbReference>
<dbReference type="InterPro" id="IPR036188">
    <property type="entry name" value="FAD/NAD-bd_sf"/>
</dbReference>
<dbReference type="Gene3D" id="3.30.9.10">
    <property type="entry name" value="D-Amino Acid Oxidase, subunit A, domain 2"/>
    <property type="match status" value="1"/>
</dbReference>
<dbReference type="EMBL" id="SNSC02000025">
    <property type="protein sequence ID" value="TID13796.1"/>
    <property type="molecule type" value="Genomic_DNA"/>
</dbReference>
<dbReference type="CDD" id="cd02979">
    <property type="entry name" value="PHOX_C"/>
    <property type="match status" value="1"/>
</dbReference>
<dbReference type="Pfam" id="PF01494">
    <property type="entry name" value="FAD_binding_3"/>
    <property type="match status" value="1"/>
</dbReference>
<keyword evidence="3" id="KW-0274">FAD</keyword>
<keyword evidence="4" id="KW-0560">Oxidoreductase</keyword>
<dbReference type="PANTHER" id="PTHR43004:SF10">
    <property type="entry name" value="2-MONOOXYGENASE, PUTATIVE (AFU_ORTHOLOGUE AFUA_6G11480)-RELATED"/>
    <property type="match status" value="1"/>
</dbReference>
<dbReference type="GO" id="GO:0016709">
    <property type="term" value="F:oxidoreductase activity, acting on paired donors, with incorporation or reduction of molecular oxygen, NAD(P)H as one donor, and incorporation of one atom of oxygen"/>
    <property type="evidence" value="ECO:0007669"/>
    <property type="project" value="UniProtKB-ARBA"/>
</dbReference>
<evidence type="ECO:0000256" key="2">
    <source>
        <dbReference type="ARBA" id="ARBA00022630"/>
    </source>
</evidence>
<dbReference type="AlphaFoldDB" id="A0A4Z1P0U4"/>
<proteinExistence type="inferred from homology"/>
<evidence type="ECO:0000313" key="7">
    <source>
        <dbReference type="EMBL" id="TID13796.1"/>
    </source>
</evidence>
<dbReference type="GO" id="GO:0071949">
    <property type="term" value="F:FAD binding"/>
    <property type="evidence" value="ECO:0007669"/>
    <property type="project" value="InterPro"/>
</dbReference>
<dbReference type="Gene3D" id="3.40.30.20">
    <property type="match status" value="1"/>
</dbReference>
<dbReference type="PANTHER" id="PTHR43004">
    <property type="entry name" value="TRK SYSTEM POTASSIUM UPTAKE PROTEIN"/>
    <property type="match status" value="1"/>
</dbReference>
<feature type="domain" description="FAD-binding" evidence="5">
    <location>
        <begin position="4"/>
        <end position="365"/>
    </location>
</feature>
<comment type="caution">
    <text evidence="7">The sequence shown here is derived from an EMBL/GenBank/DDBJ whole genome shotgun (WGS) entry which is preliminary data.</text>
</comment>
<evidence type="ECO:0000256" key="1">
    <source>
        <dbReference type="ARBA" id="ARBA00007801"/>
    </source>
</evidence>
<evidence type="ECO:0000259" key="6">
    <source>
        <dbReference type="Pfam" id="PF07976"/>
    </source>
</evidence>
<keyword evidence="8" id="KW-1185">Reference proteome</keyword>
<dbReference type="SUPFAM" id="SSF51905">
    <property type="entry name" value="FAD/NAD(P)-binding domain"/>
    <property type="match status" value="1"/>
</dbReference>
<dbReference type="Gene3D" id="3.50.50.60">
    <property type="entry name" value="FAD/NAD(P)-binding domain"/>
    <property type="match status" value="1"/>
</dbReference>
<evidence type="ECO:0000313" key="8">
    <source>
        <dbReference type="Proteomes" id="UP000298493"/>
    </source>
</evidence>
<gene>
    <name evidence="7" type="ORF">E6O75_ATG01774</name>
</gene>
<dbReference type="STRING" id="86259.A0A4Z1P0U4"/>
<protein>
    <submittedName>
        <fullName evidence="7">Putative phenol 2-monooxygenase</fullName>
    </submittedName>
</protein>
<keyword evidence="2" id="KW-0285">Flavoprotein</keyword>
<evidence type="ECO:0000259" key="5">
    <source>
        <dbReference type="Pfam" id="PF01494"/>
    </source>
</evidence>
<dbReference type="InterPro" id="IPR012941">
    <property type="entry name" value="Phe_hydrox_C_dim_dom"/>
</dbReference>
<dbReference type="PRINTS" id="PR00420">
    <property type="entry name" value="RNGMNOXGNASE"/>
</dbReference>
<keyword evidence="7" id="KW-0503">Monooxygenase</keyword>
<dbReference type="InterPro" id="IPR050641">
    <property type="entry name" value="RIFMO-like"/>
</dbReference>
<sequence>MATETDVLICGSGSAGLCAALWLARLGINFTIVEKKDGPLKVGQADGVQCRTVEVFESFNLEGELTKDAYWVNEVCFWSIEHNKTTGNEVPDRISRSNRTADVMPGISWQHHVIMNQAHLNKLLLEDVRRHCGEEVVYDVAVTGVKVESSDDVSSSRYPVTITTEKNGEQVVYKAKYVLGCDGAHSAVRRSLGYKMVGDTSNAVWGVMDIFPQTDFPDIRKKVSIRSKAGNLLIIPREGGHMVRFYLELPYGTDPKAVKLEDLQSQASNILSQYKLDIKHTFWWSAYSIGQRLADHFSKDNRVFLAGDACHTHSPKAGQGMNLSLQDGYNIGWKLAAVLNGNASTDLLKTYNIEREKTASDLIEFDRELTKMFSSKETKQSEDAAKKFSEYFIKSARYTAGLTTTYDDSIITNAEGSTQALAQNITVGMRFPSAQVVRFSDARAMQIAKALQATGQWRLIVFAGDILQENNLERLALLATGLSSSKALSPLLSLTKGKPSRFLESLLVLDGKRVTIDDAVVDGTLKMPELFTLPDGEWELTFHHKIFVDDESYNYGHGHAYGSLGISPQQGAVIIVRPDQYVSMVTSIEDVEGIINFFKPFMTDSGGRLLR</sequence>